<feature type="transmembrane region" description="Helical" evidence="1">
    <location>
        <begin position="93"/>
        <end position="116"/>
    </location>
</feature>
<evidence type="ECO:0000313" key="2">
    <source>
        <dbReference type="EMBL" id="ALQ34465.1"/>
    </source>
</evidence>
<accession>A0AAC8WI10</accession>
<keyword evidence="1" id="KW-1133">Transmembrane helix</keyword>
<keyword evidence="1" id="KW-0472">Membrane</keyword>
<keyword evidence="1" id="KW-0812">Transmembrane</keyword>
<feature type="transmembrane region" description="Helical" evidence="1">
    <location>
        <begin position="61"/>
        <end position="81"/>
    </location>
</feature>
<dbReference type="Proteomes" id="UP000068516">
    <property type="component" value="Chromosome"/>
</dbReference>
<feature type="transmembrane region" description="Helical" evidence="1">
    <location>
        <begin position="20"/>
        <end position="49"/>
    </location>
</feature>
<dbReference type="EMBL" id="CP013336">
    <property type="protein sequence ID" value="ALQ34465.1"/>
    <property type="molecule type" value="Genomic_DNA"/>
</dbReference>
<reference evidence="2 3" key="1">
    <citation type="submission" date="2015-11" db="EMBL/GenBank/DDBJ databases">
        <authorList>
            <person name="Kook J.-K."/>
            <person name="Park S.-N."/>
            <person name="Lim Y.K."/>
            <person name="Jo E."/>
        </authorList>
    </citation>
    <scope>NUCLEOTIDE SEQUENCE [LARGE SCALE GENOMIC DNA]</scope>
    <source>
        <strain evidence="2 3">ChDC F206</strain>
    </source>
</reference>
<sequence length="121" mass="14779">MNREILNFLQKIYSYPTERIVLNISILLIFIIFFVELINIKSIGFHLFIISKIPIFILMKWNSFLFFPILWIISLFIYIFLKYKKQKINLKKFLVIYDSLIFYISLTFILFLYYLANKNNL</sequence>
<dbReference type="AlphaFoldDB" id="A0AAC8WI10"/>
<protein>
    <submittedName>
        <fullName evidence="2">Uncharacterized protein</fullName>
    </submittedName>
</protein>
<proteinExistence type="predicted"/>
<gene>
    <name evidence="2" type="ORF">RN92_00530</name>
</gene>
<name>A0AAC8WI10_9FUSO</name>
<organism evidence="2 3">
    <name type="scientific">Fusobacterium hwasookii ChDC F206</name>
    <dbReference type="NCBI Taxonomy" id="1307443"/>
    <lineage>
        <taxon>Bacteria</taxon>
        <taxon>Fusobacteriati</taxon>
        <taxon>Fusobacteriota</taxon>
        <taxon>Fusobacteriia</taxon>
        <taxon>Fusobacteriales</taxon>
        <taxon>Fusobacteriaceae</taxon>
        <taxon>Fusobacterium</taxon>
    </lineage>
</organism>
<evidence type="ECO:0000256" key="1">
    <source>
        <dbReference type="SAM" id="Phobius"/>
    </source>
</evidence>
<evidence type="ECO:0000313" key="3">
    <source>
        <dbReference type="Proteomes" id="UP000068516"/>
    </source>
</evidence>